<dbReference type="OMA" id="KVCQTCQ"/>
<feature type="domain" description="PHD-type" evidence="11">
    <location>
        <begin position="215"/>
        <end position="265"/>
    </location>
</feature>
<keyword evidence="4 9" id="KW-0863">Zinc-finger</keyword>
<dbReference type="SUPFAM" id="SSF57903">
    <property type="entry name" value="FYVE/PHD zinc finger"/>
    <property type="match status" value="3"/>
</dbReference>
<evidence type="ECO:0000259" key="13">
    <source>
        <dbReference type="PROSITE" id="PS51805"/>
    </source>
</evidence>
<proteinExistence type="predicted"/>
<protein>
    <submittedName>
        <fullName evidence="14">Uncharacterized protein</fullName>
    </submittedName>
</protein>
<dbReference type="CDD" id="cd15509">
    <property type="entry name" value="PHD1_KMT2C_like"/>
    <property type="match status" value="1"/>
</dbReference>
<dbReference type="PANTHER" id="PTHR45888">
    <property type="entry name" value="HL01030P-RELATED"/>
    <property type="match status" value="1"/>
</dbReference>
<dbReference type="FunFam" id="3.30.40.10:FF:000080">
    <property type="entry name" value="Histone-lysine N-methyltransferase 2C"/>
    <property type="match status" value="1"/>
</dbReference>
<dbReference type="PROSITE" id="PS51805">
    <property type="entry name" value="EPHD"/>
    <property type="match status" value="1"/>
</dbReference>
<keyword evidence="6" id="KW-0805">Transcription regulation</keyword>
<evidence type="ECO:0000256" key="10">
    <source>
        <dbReference type="SAM" id="MobiDB-lite"/>
    </source>
</evidence>
<reference evidence="14" key="2">
    <citation type="submission" date="2025-08" db="UniProtKB">
        <authorList>
            <consortium name="Ensembl"/>
        </authorList>
    </citation>
    <scope>IDENTIFICATION</scope>
</reference>
<dbReference type="CDD" id="cd20805">
    <property type="entry name" value="C1_DGK_rpt2"/>
    <property type="match status" value="1"/>
</dbReference>
<feature type="domain" description="PHD-type" evidence="11">
    <location>
        <begin position="168"/>
        <end position="218"/>
    </location>
</feature>
<dbReference type="GO" id="GO:0045944">
    <property type="term" value="P:positive regulation of transcription by RNA polymerase II"/>
    <property type="evidence" value="ECO:0007669"/>
    <property type="project" value="TreeGrafter"/>
</dbReference>
<dbReference type="PROSITE" id="PS50016">
    <property type="entry name" value="ZF_PHD_2"/>
    <property type="match status" value="2"/>
</dbReference>
<dbReference type="InterPro" id="IPR001965">
    <property type="entry name" value="Znf_PHD"/>
</dbReference>
<dbReference type="SMART" id="SM00249">
    <property type="entry name" value="PHD"/>
    <property type="match status" value="4"/>
</dbReference>
<dbReference type="PANTHER" id="PTHR45888:SF2">
    <property type="entry name" value="HISTONE-LYSINE N-METHYLTRANSFERASE 2D"/>
    <property type="match status" value="1"/>
</dbReference>
<evidence type="ECO:0000256" key="3">
    <source>
        <dbReference type="ARBA" id="ARBA00022737"/>
    </source>
</evidence>
<dbReference type="InterPro" id="IPR034732">
    <property type="entry name" value="EPHD"/>
</dbReference>
<dbReference type="GO" id="GO:0044666">
    <property type="term" value="C:MLL3/4 complex"/>
    <property type="evidence" value="ECO:0007669"/>
    <property type="project" value="TreeGrafter"/>
</dbReference>
<dbReference type="InterPro" id="IPR019787">
    <property type="entry name" value="Znf_PHD-finger"/>
</dbReference>
<dbReference type="AlphaFoldDB" id="A0A8C5BNQ5"/>
<dbReference type="InterPro" id="IPR001841">
    <property type="entry name" value="Znf_RING"/>
</dbReference>
<evidence type="ECO:0000259" key="12">
    <source>
        <dbReference type="PROSITE" id="PS50089"/>
    </source>
</evidence>
<dbReference type="InterPro" id="IPR013083">
    <property type="entry name" value="Znf_RING/FYVE/PHD"/>
</dbReference>
<evidence type="ECO:0000256" key="4">
    <source>
        <dbReference type="ARBA" id="ARBA00022771"/>
    </source>
</evidence>
<dbReference type="GeneTree" id="ENSGT00940000166821"/>
<feature type="region of interest" description="Disordered" evidence="10">
    <location>
        <begin position="29"/>
        <end position="48"/>
    </location>
</feature>
<evidence type="ECO:0000313" key="14">
    <source>
        <dbReference type="Ensembl" id="ENSGMOP00000048938.1"/>
    </source>
</evidence>
<sequence length="429" mass="46383">MSSTLVESTRACALCNCVERSLHGQRELRHFRPSSDPPTLEPTASSLPGPGNDDLSSIGFSDSSCLAALFDDSGGCWVHHWCAVWSEGVKRLENDQLEDVDTVVISGTQRHCEYCKRLGATIRCHAEGCSRFYHFPCSAASGSFLSMKKLALLCSEHMDKAEELVGEEAWCAVCDSAGDLLDLLFCTGCGQHYHAACLEIGATPIQRTGWQCPECKVCQTCRNPGEDTKMLVCDACDKGYHTFCLQPAMETLPSDPWKCRRCRVCSECGVRGPALPGSTQWFDNYAVCEDCQQQRSSKCAVCSKAASPSVTLQSCSLCHRHVHSECALAAAESTGDKYTCLLCKEAPPPLDPAETRAGEASEEDNAVIKMSTEPSDEPVVAKERTTTSAEGLMVGAEAVEDETPMELGMYAKSTHQPSSLNAACGLCLI</sequence>
<keyword evidence="8" id="KW-0539">Nucleus</keyword>
<keyword evidence="2" id="KW-0479">Metal-binding</keyword>
<evidence type="ECO:0000256" key="9">
    <source>
        <dbReference type="PROSITE-ProRule" id="PRU00175"/>
    </source>
</evidence>
<dbReference type="Pfam" id="PF00628">
    <property type="entry name" value="PHD"/>
    <property type="match status" value="2"/>
</dbReference>
<accession>A0A8C5BNQ5</accession>
<dbReference type="GO" id="GO:0008270">
    <property type="term" value="F:zinc ion binding"/>
    <property type="evidence" value="ECO:0007669"/>
    <property type="project" value="UniProtKB-KW"/>
</dbReference>
<keyword evidence="5" id="KW-0862">Zinc</keyword>
<dbReference type="GO" id="GO:0003713">
    <property type="term" value="F:transcription coactivator activity"/>
    <property type="evidence" value="ECO:0007669"/>
    <property type="project" value="TreeGrafter"/>
</dbReference>
<keyword evidence="3" id="KW-0677">Repeat</keyword>
<dbReference type="Gene3D" id="3.30.40.10">
    <property type="entry name" value="Zinc/RING finger domain, C3HC4 (zinc finger)"/>
    <property type="match status" value="3"/>
</dbReference>
<evidence type="ECO:0000313" key="15">
    <source>
        <dbReference type="Proteomes" id="UP000694546"/>
    </source>
</evidence>
<feature type="domain" description="PHD-type" evidence="13">
    <location>
        <begin position="43"/>
        <end position="158"/>
    </location>
</feature>
<reference evidence="14" key="3">
    <citation type="submission" date="2025-09" db="UniProtKB">
        <authorList>
            <consortium name="Ensembl"/>
        </authorList>
    </citation>
    <scope>IDENTIFICATION</scope>
</reference>
<organism evidence="14 15">
    <name type="scientific">Gadus morhua</name>
    <name type="common">Atlantic cod</name>
    <dbReference type="NCBI Taxonomy" id="8049"/>
    <lineage>
        <taxon>Eukaryota</taxon>
        <taxon>Metazoa</taxon>
        <taxon>Chordata</taxon>
        <taxon>Craniata</taxon>
        <taxon>Vertebrata</taxon>
        <taxon>Euteleostomi</taxon>
        <taxon>Actinopterygii</taxon>
        <taxon>Neopterygii</taxon>
        <taxon>Teleostei</taxon>
        <taxon>Neoteleostei</taxon>
        <taxon>Acanthomorphata</taxon>
        <taxon>Zeiogadaria</taxon>
        <taxon>Gadariae</taxon>
        <taxon>Gadiformes</taxon>
        <taxon>Gadoidei</taxon>
        <taxon>Gadidae</taxon>
        <taxon>Gadus</taxon>
    </lineage>
</organism>
<dbReference type="InterPro" id="IPR011011">
    <property type="entry name" value="Znf_FYVE_PHD"/>
</dbReference>
<dbReference type="GO" id="GO:0042800">
    <property type="term" value="F:histone H3K4 methyltransferase activity"/>
    <property type="evidence" value="ECO:0007669"/>
    <property type="project" value="TreeGrafter"/>
</dbReference>
<keyword evidence="7" id="KW-0804">Transcription</keyword>
<name>A0A8C5BNQ5_GADMO</name>
<dbReference type="Pfam" id="PF13771">
    <property type="entry name" value="zf-HC5HC2H"/>
    <property type="match status" value="1"/>
</dbReference>
<keyword evidence="15" id="KW-1185">Reference proteome</keyword>
<dbReference type="Proteomes" id="UP000694546">
    <property type="component" value="Chromosome 1"/>
</dbReference>
<evidence type="ECO:0000259" key="11">
    <source>
        <dbReference type="PROSITE" id="PS50016"/>
    </source>
</evidence>
<evidence type="ECO:0000256" key="7">
    <source>
        <dbReference type="ARBA" id="ARBA00023163"/>
    </source>
</evidence>
<evidence type="ECO:0000256" key="5">
    <source>
        <dbReference type="ARBA" id="ARBA00022833"/>
    </source>
</evidence>
<evidence type="ECO:0000256" key="2">
    <source>
        <dbReference type="ARBA" id="ARBA00022723"/>
    </source>
</evidence>
<dbReference type="FunFam" id="3.30.40.10:FF:000095">
    <property type="entry name" value="Histone-lysine N-methyltransferase 2C"/>
    <property type="match status" value="1"/>
</dbReference>
<evidence type="ECO:0000256" key="8">
    <source>
        <dbReference type="ARBA" id="ARBA00023242"/>
    </source>
</evidence>
<evidence type="ECO:0000256" key="1">
    <source>
        <dbReference type="ARBA" id="ARBA00004123"/>
    </source>
</evidence>
<evidence type="ECO:0000256" key="6">
    <source>
        <dbReference type="ARBA" id="ARBA00023015"/>
    </source>
</evidence>
<comment type="subcellular location">
    <subcellularLocation>
        <location evidence="1">Nucleus</location>
    </subcellularLocation>
</comment>
<dbReference type="Ensembl" id="ENSGMOT00000030513.1">
    <property type="protein sequence ID" value="ENSGMOP00000048938.1"/>
    <property type="gene ID" value="ENSGMOG00000023765.1"/>
</dbReference>
<reference evidence="14" key="1">
    <citation type="submission" date="2019-07" db="EMBL/GenBank/DDBJ databases">
        <authorList>
            <consortium name="Wellcome Sanger Institute Data Sharing"/>
        </authorList>
    </citation>
    <scope>NUCLEOTIDE SEQUENCE [LARGE SCALE GENOMIC DNA]</scope>
</reference>
<dbReference type="PROSITE" id="PS50089">
    <property type="entry name" value="ZF_RING_2"/>
    <property type="match status" value="1"/>
</dbReference>
<feature type="domain" description="RING-type" evidence="12">
    <location>
        <begin position="171"/>
        <end position="216"/>
    </location>
</feature>